<accession>I2H471</accession>
<reference evidence="11 12" key="1">
    <citation type="journal article" date="2011" name="Proc. Natl. Acad. Sci. U.S.A.">
        <title>Evolutionary erosion of yeast sex chromosomes by mating-type switching accidents.</title>
        <authorList>
            <person name="Gordon J.L."/>
            <person name="Armisen D."/>
            <person name="Proux-Wera E."/>
            <person name="Oheigeartaigh S.S."/>
            <person name="Byrne K.P."/>
            <person name="Wolfe K.H."/>
        </authorList>
    </citation>
    <scope>NUCLEOTIDE SEQUENCE [LARGE SCALE GENOMIC DNA]</scope>
    <source>
        <strain evidence="12">ATCC 34711 / CBS 6284 / DSM 70876 / NBRC 10599 / NRRL Y-10934 / UCD 77-7</strain>
    </source>
</reference>
<keyword evidence="6 10" id="KW-1133">Transmembrane helix</keyword>
<dbReference type="PROSITE" id="PS01023">
    <property type="entry name" value="PTR2_2"/>
    <property type="match status" value="1"/>
</dbReference>
<gene>
    <name evidence="11" type="primary">TBLA0E01140</name>
    <name evidence="11" type="ORF">TBLA_0E01140</name>
</gene>
<feature type="transmembrane region" description="Helical" evidence="10">
    <location>
        <begin position="248"/>
        <end position="267"/>
    </location>
</feature>
<dbReference type="Gene3D" id="1.20.1250.20">
    <property type="entry name" value="MFS general substrate transporter like domains"/>
    <property type="match status" value="1"/>
</dbReference>
<dbReference type="PANTHER" id="PTHR11654">
    <property type="entry name" value="OLIGOPEPTIDE TRANSPORTER-RELATED"/>
    <property type="match status" value="1"/>
</dbReference>
<feature type="transmembrane region" description="Helical" evidence="10">
    <location>
        <begin position="356"/>
        <end position="376"/>
    </location>
</feature>
<dbReference type="AlphaFoldDB" id="I2H471"/>
<feature type="transmembrane region" description="Helical" evidence="10">
    <location>
        <begin position="432"/>
        <end position="453"/>
    </location>
</feature>
<comment type="subcellular location">
    <subcellularLocation>
        <location evidence="1 8">Membrane</location>
        <topology evidence="1 8">Multi-pass membrane protein</topology>
    </subcellularLocation>
</comment>
<evidence type="ECO:0000256" key="5">
    <source>
        <dbReference type="ARBA" id="ARBA00022856"/>
    </source>
</evidence>
<dbReference type="Pfam" id="PF00854">
    <property type="entry name" value="PTR2"/>
    <property type="match status" value="1"/>
</dbReference>
<feature type="transmembrane region" description="Helical" evidence="10">
    <location>
        <begin position="479"/>
        <end position="499"/>
    </location>
</feature>
<evidence type="ECO:0008006" key="13">
    <source>
        <dbReference type="Google" id="ProtNLM"/>
    </source>
</evidence>
<dbReference type="FunFam" id="1.20.1250.20:FF:000085">
    <property type="entry name" value="MFS peptide transporter Ptr2"/>
    <property type="match status" value="1"/>
</dbReference>
<comment type="similarity">
    <text evidence="2 8">Belongs to the major facilitator superfamily. Proton-dependent oligopeptide transporter (POT/PTR) (TC 2.A.17) family.</text>
</comment>
<dbReference type="RefSeq" id="XP_004180692.1">
    <property type="nucleotide sequence ID" value="XM_004180644.1"/>
</dbReference>
<evidence type="ECO:0000256" key="1">
    <source>
        <dbReference type="ARBA" id="ARBA00004141"/>
    </source>
</evidence>
<dbReference type="GO" id="GO:0071916">
    <property type="term" value="F:dipeptide transmembrane transporter activity"/>
    <property type="evidence" value="ECO:0007669"/>
    <property type="project" value="UniProtKB-ARBA"/>
</dbReference>
<evidence type="ECO:0000256" key="7">
    <source>
        <dbReference type="ARBA" id="ARBA00023136"/>
    </source>
</evidence>
<keyword evidence="12" id="KW-1185">Reference proteome</keyword>
<feature type="transmembrane region" description="Helical" evidence="10">
    <location>
        <begin position="197"/>
        <end position="221"/>
    </location>
</feature>
<feature type="transmembrane region" description="Helical" evidence="10">
    <location>
        <begin position="166"/>
        <end position="185"/>
    </location>
</feature>
<keyword evidence="5" id="KW-0653">Protein transport</keyword>
<organism evidence="11 12">
    <name type="scientific">Henningerozyma blattae (strain ATCC 34711 / CBS 6284 / DSM 70876 / NBRC 10599 / NRRL Y-10934 / UCD 77-7)</name>
    <name type="common">Yeast</name>
    <name type="synonym">Tetrapisispora blattae</name>
    <dbReference type="NCBI Taxonomy" id="1071380"/>
    <lineage>
        <taxon>Eukaryota</taxon>
        <taxon>Fungi</taxon>
        <taxon>Dikarya</taxon>
        <taxon>Ascomycota</taxon>
        <taxon>Saccharomycotina</taxon>
        <taxon>Saccharomycetes</taxon>
        <taxon>Saccharomycetales</taxon>
        <taxon>Saccharomycetaceae</taxon>
        <taxon>Henningerozyma</taxon>
    </lineage>
</organism>
<dbReference type="GeneID" id="14496166"/>
<keyword evidence="3 8" id="KW-0813">Transport</keyword>
<dbReference type="EMBL" id="HE806320">
    <property type="protein sequence ID" value="CCH61173.1"/>
    <property type="molecule type" value="Genomic_DNA"/>
</dbReference>
<evidence type="ECO:0000313" key="12">
    <source>
        <dbReference type="Proteomes" id="UP000002866"/>
    </source>
</evidence>
<dbReference type="Proteomes" id="UP000002866">
    <property type="component" value="Chromosome 5"/>
</dbReference>
<keyword evidence="4 8" id="KW-0812">Transmembrane</keyword>
<feature type="transmembrane region" description="Helical" evidence="10">
    <location>
        <begin position="541"/>
        <end position="561"/>
    </location>
</feature>
<protein>
    <recommendedName>
        <fullName evidence="13">Peptide transporter PTR2</fullName>
    </recommendedName>
</protein>
<dbReference type="HOGENOM" id="CLU_004790_4_2_1"/>
<keyword evidence="5" id="KW-0571">Peptide transport</keyword>
<dbReference type="SUPFAM" id="SSF103473">
    <property type="entry name" value="MFS general substrate transporter"/>
    <property type="match status" value="1"/>
</dbReference>
<feature type="transmembrane region" description="Helical" evidence="10">
    <location>
        <begin position="279"/>
        <end position="298"/>
    </location>
</feature>
<dbReference type="OMA" id="WMHGAEG"/>
<dbReference type="GO" id="GO:0005886">
    <property type="term" value="C:plasma membrane"/>
    <property type="evidence" value="ECO:0007669"/>
    <property type="project" value="UniProtKB-ARBA"/>
</dbReference>
<dbReference type="InterPro" id="IPR018456">
    <property type="entry name" value="PTR2_symporter_CS"/>
</dbReference>
<name>I2H471_HENB6</name>
<evidence type="ECO:0000256" key="4">
    <source>
        <dbReference type="ARBA" id="ARBA00022692"/>
    </source>
</evidence>
<evidence type="ECO:0000256" key="6">
    <source>
        <dbReference type="ARBA" id="ARBA00022989"/>
    </source>
</evidence>
<feature type="transmembrane region" description="Helical" evidence="10">
    <location>
        <begin position="511"/>
        <end position="535"/>
    </location>
</feature>
<feature type="transmembrane region" description="Helical" evidence="10">
    <location>
        <begin position="136"/>
        <end position="154"/>
    </location>
</feature>
<feature type="transmembrane region" description="Helical" evidence="10">
    <location>
        <begin position="396"/>
        <end position="420"/>
    </location>
</feature>
<dbReference type="InParanoid" id="I2H471"/>
<dbReference type="InterPro" id="IPR000109">
    <property type="entry name" value="POT_fam"/>
</dbReference>
<evidence type="ECO:0000256" key="9">
    <source>
        <dbReference type="SAM" id="MobiDB-lite"/>
    </source>
</evidence>
<evidence type="ECO:0000256" key="3">
    <source>
        <dbReference type="ARBA" id="ARBA00022448"/>
    </source>
</evidence>
<evidence type="ECO:0000256" key="2">
    <source>
        <dbReference type="ARBA" id="ARBA00005982"/>
    </source>
</evidence>
<evidence type="ECO:0000256" key="10">
    <source>
        <dbReference type="SAM" id="Phobius"/>
    </source>
</evidence>
<keyword evidence="7 10" id="KW-0472">Membrane</keyword>
<feature type="region of interest" description="Disordered" evidence="9">
    <location>
        <begin position="44"/>
        <end position="67"/>
    </location>
</feature>
<dbReference type="InterPro" id="IPR036259">
    <property type="entry name" value="MFS_trans_sf"/>
</dbReference>
<dbReference type="OrthoDB" id="8904098at2759"/>
<proteinExistence type="inferred from homology"/>
<dbReference type="KEGG" id="tbl:TBLA_0E01140"/>
<evidence type="ECO:0000256" key="8">
    <source>
        <dbReference type="RuleBase" id="RU003755"/>
    </source>
</evidence>
<dbReference type="FunCoup" id="I2H471">
    <property type="interactions" value="1175"/>
</dbReference>
<dbReference type="eggNOG" id="KOG1237">
    <property type="taxonomic scope" value="Eukaryota"/>
</dbReference>
<evidence type="ECO:0000313" key="11">
    <source>
        <dbReference type="EMBL" id="CCH61173.1"/>
    </source>
</evidence>
<feature type="compositionally biased region" description="Polar residues" evidence="9">
    <location>
        <begin position="44"/>
        <end position="54"/>
    </location>
</feature>
<sequence>MYSSQNNLNVTYSQEYNNNILMSDNKDDKNYNFITEDEPNSIASTIIEGNSNEENYNRSTDDDDDEDFIEPTEEEMRTLKRVGGYIPARCWLMAVIELSERFSYYGLSAPFQNYMQNGPYDTPPGALSLNTQGATGLSYFFQFWCYITPIFGGYMADTYWGKYNTIWVGVISYICGIFILFMTSLPKLTSYSAAMGGFIVSIIIIGLGTGMIKANLSVMIAEQVPKRKRRIITRKDGTRVIEDPDITLQNVFMAFYFMINVGSLSVMATTELEARKGFWAAYLLPFCFFWVAVVVLMIGNKRFIKVPIGDKTISKSFKVVGILIKNKFNYESAKPSIHPECNYPWTDKFVEEIRRAIKACNVFYFYPIYWVCYGQMLNNFVTQGGQMELHDLPNDFLQVIDSIALIVFIPICERLIYPFVRRFTPLRPITKITIGFFFGSFSMVWAAVLQWFVYQKPPCYYHPTNCPNGPNHIHVCWQVPAYCLIALSEIFASITGLEYAYSKAPASMKSFIMSIFLFTTAIGSALGAALSPVSIDPKFTWQYVGLAVSCFIAGIAFWLCFSRYNDEEDELNNIDDQPDVIQISSENENDDLEAKNSIRSRVISTYPYESD</sequence>